<comment type="caution">
    <text evidence="1">The sequence shown here is derived from an EMBL/GenBank/DDBJ whole genome shotgun (WGS) entry which is preliminary data.</text>
</comment>
<dbReference type="CDD" id="cd00865">
    <property type="entry name" value="PEBP_bact_arch"/>
    <property type="match status" value="1"/>
</dbReference>
<name>A0AA91DMG5_VARPD</name>
<dbReference type="NCBIfam" id="TIGR00481">
    <property type="entry name" value="YbhB/YbcL family Raf kinase inhibitor-like protein"/>
    <property type="match status" value="1"/>
</dbReference>
<dbReference type="EMBL" id="LVHG01000050">
    <property type="protein sequence ID" value="OAK62578.1"/>
    <property type="molecule type" value="Genomic_DNA"/>
</dbReference>
<dbReference type="InterPro" id="IPR036610">
    <property type="entry name" value="PEBP-like_sf"/>
</dbReference>
<accession>A0AA91DMG5</accession>
<sequence length="210" mass="21647">MLEKLPDVIGHALQGVRAGLDNIVFNALGMREGMATIAVTSMAFVDHAPIPARYTADGEGVSPPLQWTDLPAGTAALVLIVEDADSPTPNPLVHAIVVGLPPESGSLAEAAIPSPDNDGAGLHVGRNSALQAMWLPPDPPPGHGEHRYAFQVFALSESPEFSDTPGREEVFEALRASAIASGLLIGTCERPDGSIKIEESAPAAGPLAAG</sequence>
<reference evidence="1 2" key="1">
    <citation type="submission" date="2016-03" db="EMBL/GenBank/DDBJ databases">
        <title>Genome sequence of Variovorax paradoxus KB5.</title>
        <authorList>
            <person name="Jeong H."/>
            <person name="Hong C.E."/>
            <person name="Jo S.H."/>
            <person name="Park J.M."/>
        </authorList>
    </citation>
    <scope>NUCLEOTIDE SEQUENCE [LARGE SCALE GENOMIC DNA]</scope>
    <source>
        <strain evidence="1 2">KB5</strain>
    </source>
</reference>
<protein>
    <submittedName>
        <fullName evidence="1">Phosphatidylethanolamine-binding protein</fullName>
    </submittedName>
</protein>
<dbReference type="SUPFAM" id="SSF49777">
    <property type="entry name" value="PEBP-like"/>
    <property type="match status" value="1"/>
</dbReference>
<dbReference type="InterPro" id="IPR008914">
    <property type="entry name" value="PEBP"/>
</dbReference>
<dbReference type="AlphaFoldDB" id="A0AA91DMG5"/>
<dbReference type="InterPro" id="IPR005247">
    <property type="entry name" value="YbhB_YbcL/LppC-like"/>
</dbReference>
<dbReference type="Proteomes" id="UP000077852">
    <property type="component" value="Unassembled WGS sequence"/>
</dbReference>
<evidence type="ECO:0000313" key="2">
    <source>
        <dbReference type="Proteomes" id="UP000077852"/>
    </source>
</evidence>
<evidence type="ECO:0000313" key="1">
    <source>
        <dbReference type="EMBL" id="OAK62578.1"/>
    </source>
</evidence>
<dbReference type="PANTHER" id="PTHR30289:SF1">
    <property type="entry name" value="PEBP (PHOSPHATIDYLETHANOLAMINE-BINDING PROTEIN) FAMILY PROTEIN"/>
    <property type="match status" value="1"/>
</dbReference>
<dbReference type="RefSeq" id="WP_081268667.1">
    <property type="nucleotide sequence ID" value="NZ_LVHG01000050.1"/>
</dbReference>
<dbReference type="Gene3D" id="3.90.280.10">
    <property type="entry name" value="PEBP-like"/>
    <property type="match status" value="1"/>
</dbReference>
<gene>
    <name evidence="1" type="ORF">A3K87_18805</name>
</gene>
<dbReference type="Pfam" id="PF01161">
    <property type="entry name" value="PBP"/>
    <property type="match status" value="1"/>
</dbReference>
<organism evidence="1 2">
    <name type="scientific">Variovorax paradoxus</name>
    <dbReference type="NCBI Taxonomy" id="34073"/>
    <lineage>
        <taxon>Bacteria</taxon>
        <taxon>Pseudomonadati</taxon>
        <taxon>Pseudomonadota</taxon>
        <taxon>Betaproteobacteria</taxon>
        <taxon>Burkholderiales</taxon>
        <taxon>Comamonadaceae</taxon>
        <taxon>Variovorax</taxon>
    </lineage>
</organism>
<proteinExistence type="predicted"/>
<dbReference type="PANTHER" id="PTHR30289">
    <property type="entry name" value="UNCHARACTERIZED PROTEIN YBCL-RELATED"/>
    <property type="match status" value="1"/>
</dbReference>